<dbReference type="InterPro" id="IPR003495">
    <property type="entry name" value="CobW/HypB/UreG_nucleotide-bd"/>
</dbReference>
<protein>
    <submittedName>
        <fullName evidence="8">G3E family GTPase</fullName>
    </submittedName>
</protein>
<dbReference type="Pfam" id="PF07683">
    <property type="entry name" value="CobW_C"/>
    <property type="match status" value="1"/>
</dbReference>
<dbReference type="SUPFAM" id="SSF52540">
    <property type="entry name" value="P-loop containing nucleoside triphosphate hydrolases"/>
    <property type="match status" value="1"/>
</dbReference>
<dbReference type="Pfam" id="PF02492">
    <property type="entry name" value="cobW"/>
    <property type="match status" value="1"/>
</dbReference>
<name>A0A4R7P3H3_9GAMM</name>
<dbReference type="Proteomes" id="UP000295341">
    <property type="component" value="Unassembled WGS sequence"/>
</dbReference>
<dbReference type="PANTHER" id="PTHR13748">
    <property type="entry name" value="COBW-RELATED"/>
    <property type="match status" value="1"/>
</dbReference>
<dbReference type="AlphaFoldDB" id="A0A4R7P3H3"/>
<dbReference type="InterPro" id="IPR051316">
    <property type="entry name" value="Zinc-reg_GTPase_activator"/>
</dbReference>
<dbReference type="InterPro" id="IPR036627">
    <property type="entry name" value="CobW-likC_sf"/>
</dbReference>
<evidence type="ECO:0000256" key="3">
    <source>
        <dbReference type="ARBA" id="ARBA00023186"/>
    </source>
</evidence>
<gene>
    <name evidence="8" type="ORF">DFR24_2682</name>
</gene>
<evidence type="ECO:0000313" key="8">
    <source>
        <dbReference type="EMBL" id="TDU28313.1"/>
    </source>
</evidence>
<dbReference type="GO" id="GO:0005737">
    <property type="term" value="C:cytoplasm"/>
    <property type="evidence" value="ECO:0007669"/>
    <property type="project" value="TreeGrafter"/>
</dbReference>
<dbReference type="SUPFAM" id="SSF90002">
    <property type="entry name" value="Hypothetical protein YjiA, C-terminal domain"/>
    <property type="match status" value="1"/>
</dbReference>
<comment type="function">
    <text evidence="5">Zinc chaperone that directly transfers zinc cofactor to target proteins, thereby activating them. Zinc is transferred from the CXCC motif in the GTPase domain to the zinc binding site in target proteins in a process requiring GTP hydrolysis.</text>
</comment>
<dbReference type="InterPro" id="IPR011629">
    <property type="entry name" value="CobW-like_C"/>
</dbReference>
<comment type="catalytic activity">
    <reaction evidence="6">
        <text>GTP + H2O = GDP + phosphate + H(+)</text>
        <dbReference type="Rhea" id="RHEA:19669"/>
        <dbReference type="ChEBI" id="CHEBI:15377"/>
        <dbReference type="ChEBI" id="CHEBI:15378"/>
        <dbReference type="ChEBI" id="CHEBI:37565"/>
        <dbReference type="ChEBI" id="CHEBI:43474"/>
        <dbReference type="ChEBI" id="CHEBI:58189"/>
    </reaction>
    <physiologicalReaction direction="left-to-right" evidence="6">
        <dbReference type="Rhea" id="RHEA:19670"/>
    </physiologicalReaction>
</comment>
<dbReference type="Gene3D" id="3.30.1220.10">
    <property type="entry name" value="CobW-like, C-terminal domain"/>
    <property type="match status" value="1"/>
</dbReference>
<dbReference type="PANTHER" id="PTHR13748:SF62">
    <property type="entry name" value="COBW DOMAIN-CONTAINING PROTEIN"/>
    <property type="match status" value="1"/>
</dbReference>
<reference evidence="8 9" key="1">
    <citation type="submission" date="2019-03" db="EMBL/GenBank/DDBJ databases">
        <title>Genomic Encyclopedia of Type Strains, Phase IV (KMG-IV): sequencing the most valuable type-strain genomes for metagenomic binning, comparative biology and taxonomic classification.</title>
        <authorList>
            <person name="Goeker M."/>
        </authorList>
    </citation>
    <scope>NUCLEOTIDE SEQUENCE [LARGE SCALE GENOMIC DNA]</scope>
    <source>
        <strain evidence="8 9">DSM 26377</strain>
    </source>
</reference>
<keyword evidence="2" id="KW-0378">Hydrolase</keyword>
<keyword evidence="1" id="KW-0547">Nucleotide-binding</keyword>
<evidence type="ECO:0000256" key="4">
    <source>
        <dbReference type="ARBA" id="ARBA00034320"/>
    </source>
</evidence>
<dbReference type="Gene3D" id="3.40.50.300">
    <property type="entry name" value="P-loop containing nucleotide triphosphate hydrolases"/>
    <property type="match status" value="1"/>
</dbReference>
<comment type="similarity">
    <text evidence="4">Belongs to the SIMIBI class G3E GTPase family. ZNG1 subfamily.</text>
</comment>
<dbReference type="OrthoDB" id="9808822at2"/>
<comment type="caution">
    <text evidence="8">The sequence shown here is derived from an EMBL/GenBank/DDBJ whole genome shotgun (WGS) entry which is preliminary data.</text>
</comment>
<dbReference type="EMBL" id="SOBT01000009">
    <property type="protein sequence ID" value="TDU28313.1"/>
    <property type="molecule type" value="Genomic_DNA"/>
</dbReference>
<sequence length="326" mass="35881">MLNPLARYPEVQAASGRQMLPITLISGFLGAGKTTLLNSLLTQGDGRRLAVLVNDFGELNIDAKLIVKVEGQQMELANGCICCSIRDDLVAGVENLLATEPPPEQLLIETSGVSDPINIVCTFNTAKVRRKIFLENVVTVVDAVHALDARDTEYAQLFERQIRGAYMIVLNRTQAAGPEQTQKVRKMITDLLPTASIFETDNGSVPLQVLLGDSRLGQSTFRPEAVMDPASHPFESMVYRSDKPLRRMEFIRTMKSLTDTVYRAKGFLNFKNYPLTTLYQKVGSFESYVDGSAWGVSTPRTELVLIGVSSRFDREALTAALDACVG</sequence>
<evidence type="ECO:0000259" key="7">
    <source>
        <dbReference type="SMART" id="SM00833"/>
    </source>
</evidence>
<evidence type="ECO:0000256" key="2">
    <source>
        <dbReference type="ARBA" id="ARBA00022801"/>
    </source>
</evidence>
<proteinExistence type="inferred from homology"/>
<dbReference type="GO" id="GO:0016787">
    <property type="term" value="F:hydrolase activity"/>
    <property type="evidence" value="ECO:0007669"/>
    <property type="project" value="UniProtKB-KW"/>
</dbReference>
<organism evidence="8 9">
    <name type="scientific">Panacagrimonas perspica</name>
    <dbReference type="NCBI Taxonomy" id="381431"/>
    <lineage>
        <taxon>Bacteria</taxon>
        <taxon>Pseudomonadati</taxon>
        <taxon>Pseudomonadota</taxon>
        <taxon>Gammaproteobacteria</taxon>
        <taxon>Nevskiales</taxon>
        <taxon>Nevskiaceae</taxon>
        <taxon>Panacagrimonas</taxon>
    </lineage>
</organism>
<evidence type="ECO:0000313" key="9">
    <source>
        <dbReference type="Proteomes" id="UP000295341"/>
    </source>
</evidence>
<dbReference type="SMART" id="SM00833">
    <property type="entry name" value="CobW_C"/>
    <property type="match status" value="1"/>
</dbReference>
<evidence type="ECO:0000256" key="6">
    <source>
        <dbReference type="ARBA" id="ARBA00049117"/>
    </source>
</evidence>
<evidence type="ECO:0000256" key="1">
    <source>
        <dbReference type="ARBA" id="ARBA00022741"/>
    </source>
</evidence>
<keyword evidence="9" id="KW-1185">Reference proteome</keyword>
<dbReference type="GO" id="GO:0000166">
    <property type="term" value="F:nucleotide binding"/>
    <property type="evidence" value="ECO:0007669"/>
    <property type="project" value="UniProtKB-KW"/>
</dbReference>
<accession>A0A4R7P3H3</accession>
<feature type="domain" description="CobW C-terminal" evidence="7">
    <location>
        <begin position="234"/>
        <end position="325"/>
    </location>
</feature>
<keyword evidence="3" id="KW-0143">Chaperone</keyword>
<dbReference type="RefSeq" id="WP_133881868.1">
    <property type="nucleotide sequence ID" value="NZ_MWIN01000017.1"/>
</dbReference>
<evidence type="ECO:0000256" key="5">
    <source>
        <dbReference type="ARBA" id="ARBA00045658"/>
    </source>
</evidence>
<dbReference type="CDD" id="cd03112">
    <property type="entry name" value="CobW-like"/>
    <property type="match status" value="1"/>
</dbReference>
<dbReference type="InterPro" id="IPR027417">
    <property type="entry name" value="P-loop_NTPase"/>
</dbReference>